<evidence type="ECO:0000256" key="3">
    <source>
        <dbReference type="PIRSR" id="PIRSR637359-2"/>
    </source>
</evidence>
<sequence length="717" mass="80959">MRTNEESYVAGGGHKRTSLVPRSLSDASDGDVGNERRERQGLIDVVGPSGRSLEETDLVTSVDGDADHSTIYFTDSTDNVGTRCSCKSKAVTGAAVIIFAFTACLVTENERIRLYLQRTRRGGYSGSKPRMPSHGNYKHNENEHKTYPAFPAKALLGFSSLENAKITPGSSSVPLQNVETTAPYDPLNDFQYGHNRTLLYWEEVVQAIEQYQSLHNGSDANTTNQTVGTVWSNLSTWGACYPRALPPSKGSSGRRLRGHSYRSSPPTVNRNWTSIVQSNADIIADEESIVYPRYKKDFFHNEDESLGGFCRPGFLIIGQGKCGTSSLYHYLTSHPRVLPASEKQVHYFLYHTHRSLKWYYSHFPGIESFLGRGALMTGEASPGYMPYPSVLEMVVKRLSPSNPEEDGESKGLDVWREEVRSLPKIIAIVREPIDRAVSSYKYNYITPALKRMRSGTALSAGGDPIPGGRNDLYYLTNHMFSLEELARAELQALRRCLKAGGQGERYTRKRYAKYKDSFFYDSIKRRNESNERHLIHLDGACYKDSFSNTIPRVQWKELGKEHPNKILALPDLQLIQSIIGRGAYIFPLEWWYEVFGSSVKDREERIQVVCTEDMADGSVDTMENVTKFLGLPEFDSWSDVTNVGWYNVGGHRGYDTVTQLHDEDGADASDDEDPAIDKARLALSFISDSFMKELVEFYRPYNERLFELIGKRCPWKY</sequence>
<protein>
    <recommendedName>
        <fullName evidence="7">Sulfotransferase domain-containing protein</fullName>
    </recommendedName>
</protein>
<dbReference type="AlphaFoldDB" id="A0ABD3QSV4"/>
<feature type="active site" description="For sulfotransferase activity" evidence="2">
    <location>
        <position position="321"/>
    </location>
</feature>
<dbReference type="Proteomes" id="UP001516023">
    <property type="component" value="Unassembled WGS sequence"/>
</dbReference>
<evidence type="ECO:0008006" key="7">
    <source>
        <dbReference type="Google" id="ProtNLM"/>
    </source>
</evidence>
<name>A0ABD3QSV4_9STRA</name>
<reference evidence="5 6" key="1">
    <citation type="journal article" date="2020" name="G3 (Bethesda)">
        <title>Improved Reference Genome for Cyclotella cryptica CCMP332, a Model for Cell Wall Morphogenesis, Salinity Adaptation, and Lipid Production in Diatoms (Bacillariophyta).</title>
        <authorList>
            <person name="Roberts W.R."/>
            <person name="Downey K.M."/>
            <person name="Ruck E.C."/>
            <person name="Traller J.C."/>
            <person name="Alverson A.J."/>
        </authorList>
    </citation>
    <scope>NUCLEOTIDE SEQUENCE [LARGE SCALE GENOMIC DNA]</scope>
    <source>
        <strain evidence="5 6">CCMP332</strain>
    </source>
</reference>
<feature type="region of interest" description="Disordered" evidence="4">
    <location>
        <begin position="1"/>
        <end position="50"/>
    </location>
</feature>
<evidence type="ECO:0000313" key="5">
    <source>
        <dbReference type="EMBL" id="KAL3801075.1"/>
    </source>
</evidence>
<evidence type="ECO:0000313" key="6">
    <source>
        <dbReference type="Proteomes" id="UP001516023"/>
    </source>
</evidence>
<evidence type="ECO:0000256" key="1">
    <source>
        <dbReference type="ARBA" id="ARBA00022679"/>
    </source>
</evidence>
<dbReference type="InterPro" id="IPR027417">
    <property type="entry name" value="P-loop_NTPase"/>
</dbReference>
<feature type="binding site" evidence="3">
    <location>
        <position position="438"/>
    </location>
    <ligand>
        <name>3'-phosphoadenylyl sulfate</name>
        <dbReference type="ChEBI" id="CHEBI:58339"/>
    </ligand>
</feature>
<dbReference type="SUPFAM" id="SSF52540">
    <property type="entry name" value="P-loop containing nucleoside triphosphate hydrolases"/>
    <property type="match status" value="1"/>
</dbReference>
<feature type="binding site" evidence="3">
    <location>
        <position position="430"/>
    </location>
    <ligand>
        <name>3'-phosphoadenylyl sulfate</name>
        <dbReference type="ChEBI" id="CHEBI:58339"/>
    </ligand>
</feature>
<comment type="caution">
    <text evidence="5">The sequence shown here is derived from an EMBL/GenBank/DDBJ whole genome shotgun (WGS) entry which is preliminary data.</text>
</comment>
<evidence type="ECO:0000256" key="4">
    <source>
        <dbReference type="SAM" id="MobiDB-lite"/>
    </source>
</evidence>
<gene>
    <name evidence="5" type="ORF">HJC23_002368</name>
</gene>
<dbReference type="EMBL" id="JABMIG020000029">
    <property type="protein sequence ID" value="KAL3801075.1"/>
    <property type="molecule type" value="Genomic_DNA"/>
</dbReference>
<organism evidence="5 6">
    <name type="scientific">Cyclotella cryptica</name>
    <dbReference type="NCBI Taxonomy" id="29204"/>
    <lineage>
        <taxon>Eukaryota</taxon>
        <taxon>Sar</taxon>
        <taxon>Stramenopiles</taxon>
        <taxon>Ochrophyta</taxon>
        <taxon>Bacillariophyta</taxon>
        <taxon>Coscinodiscophyceae</taxon>
        <taxon>Thalassiosirophycidae</taxon>
        <taxon>Stephanodiscales</taxon>
        <taxon>Stephanodiscaceae</taxon>
        <taxon>Cyclotella</taxon>
    </lineage>
</organism>
<keyword evidence="6" id="KW-1185">Reference proteome</keyword>
<accession>A0ABD3QSV4</accession>
<dbReference type="PANTHER" id="PTHR10605">
    <property type="entry name" value="HEPARAN SULFATE SULFOTRANSFERASE"/>
    <property type="match status" value="1"/>
</dbReference>
<evidence type="ECO:0000256" key="2">
    <source>
        <dbReference type="PIRSR" id="PIRSR637359-1"/>
    </source>
</evidence>
<dbReference type="PANTHER" id="PTHR10605:SF56">
    <property type="entry name" value="BIFUNCTIONAL HEPARAN SULFATE N-DEACETYLASE_N-SULFOTRANSFERASE"/>
    <property type="match status" value="1"/>
</dbReference>
<proteinExistence type="predicted"/>
<dbReference type="Gene3D" id="3.40.50.300">
    <property type="entry name" value="P-loop containing nucleotide triphosphate hydrolases"/>
    <property type="match status" value="1"/>
</dbReference>
<dbReference type="GO" id="GO:0016740">
    <property type="term" value="F:transferase activity"/>
    <property type="evidence" value="ECO:0007669"/>
    <property type="project" value="UniProtKB-KW"/>
</dbReference>
<dbReference type="InterPro" id="IPR037359">
    <property type="entry name" value="NST/OST"/>
</dbReference>
<keyword evidence="1" id="KW-0808">Transferase</keyword>